<organism evidence="3 4">
    <name type="scientific">Aspergillus mulundensis</name>
    <dbReference type="NCBI Taxonomy" id="1810919"/>
    <lineage>
        <taxon>Eukaryota</taxon>
        <taxon>Fungi</taxon>
        <taxon>Dikarya</taxon>
        <taxon>Ascomycota</taxon>
        <taxon>Pezizomycotina</taxon>
        <taxon>Eurotiomycetes</taxon>
        <taxon>Eurotiomycetidae</taxon>
        <taxon>Eurotiales</taxon>
        <taxon>Aspergillaceae</taxon>
        <taxon>Aspergillus</taxon>
        <taxon>Aspergillus subgen. Nidulantes</taxon>
    </lineage>
</organism>
<evidence type="ECO:0000256" key="1">
    <source>
        <dbReference type="SAM" id="MobiDB-lite"/>
    </source>
</evidence>
<feature type="transmembrane region" description="Helical" evidence="2">
    <location>
        <begin position="63"/>
        <end position="84"/>
    </location>
</feature>
<feature type="region of interest" description="Disordered" evidence="1">
    <location>
        <begin position="162"/>
        <end position="201"/>
    </location>
</feature>
<comment type="caution">
    <text evidence="3">The sequence shown here is derived from an EMBL/GenBank/DDBJ whole genome shotgun (WGS) entry which is preliminary data.</text>
</comment>
<reference evidence="3 4" key="1">
    <citation type="journal article" date="2018" name="IMA Fungus">
        <title>IMA Genome-F 9: Draft genome sequence of Annulohypoxylon stygium, Aspergillus mulundensis, Berkeleyomyces basicola (syn. Thielaviopsis basicola), Ceratocystis smalleyi, two Cercospora beticola strains, Coleophoma cylindrospora, Fusarium fracticaudum, Phialophora cf. hyalina, and Morchella septimelata.</title>
        <authorList>
            <person name="Wingfield B.D."/>
            <person name="Bills G.F."/>
            <person name="Dong Y."/>
            <person name="Huang W."/>
            <person name="Nel W.J."/>
            <person name="Swalarsk-Parry B.S."/>
            <person name="Vaghefi N."/>
            <person name="Wilken P.M."/>
            <person name="An Z."/>
            <person name="de Beer Z.W."/>
            <person name="De Vos L."/>
            <person name="Chen L."/>
            <person name="Duong T.A."/>
            <person name="Gao Y."/>
            <person name="Hammerbacher A."/>
            <person name="Kikkert J.R."/>
            <person name="Li Y."/>
            <person name="Li H."/>
            <person name="Li K."/>
            <person name="Li Q."/>
            <person name="Liu X."/>
            <person name="Ma X."/>
            <person name="Naidoo K."/>
            <person name="Pethybridge S.J."/>
            <person name="Sun J."/>
            <person name="Steenkamp E.T."/>
            <person name="van der Nest M.A."/>
            <person name="van Wyk S."/>
            <person name="Wingfield M.J."/>
            <person name="Xiong C."/>
            <person name="Yue Q."/>
            <person name="Zhang X."/>
        </authorList>
    </citation>
    <scope>NUCLEOTIDE SEQUENCE [LARGE SCALE GENOMIC DNA]</scope>
    <source>
        <strain evidence="3 4">DSM 5745</strain>
    </source>
</reference>
<dbReference type="Proteomes" id="UP000256690">
    <property type="component" value="Unassembled WGS sequence"/>
</dbReference>
<keyword evidence="2" id="KW-0812">Transmembrane</keyword>
<sequence>MELCKRSHQQKISTGINTVNTNTTLNTNNKNTVVTMTGIQYYTLSSEVELELSTQMQRQSQSFLVTNFFWVCLGISLLFVLVFWCHKPIAKGCRRLIRRVGLHWEKPAYRRAHGDGDAGADADDERSETGFGDMNTSTTHQQPLLSRCKTLNADKYKYSHVEADLPSPPGGYPEHRLKSTNNSGQTSDRGTNTSTDEDEDGISLAISGRIDPRTGILNGIVHKPQFRPSYSAMLMPENEEAIYTDSSEEEDGDIDRPMLASGANNGDRESDGDETGEAVTELEENAELGKGWMGNWNLLEIAARGLEMLHQHDTHRPGNGGEVNTN</sequence>
<dbReference type="EMBL" id="PVWQ01000016">
    <property type="protein sequence ID" value="RDW61877.1"/>
    <property type="molecule type" value="Genomic_DNA"/>
</dbReference>
<feature type="compositionally biased region" description="Polar residues" evidence="1">
    <location>
        <begin position="134"/>
        <end position="144"/>
    </location>
</feature>
<feature type="compositionally biased region" description="Acidic residues" evidence="1">
    <location>
        <begin position="244"/>
        <end position="253"/>
    </location>
</feature>
<evidence type="ECO:0000256" key="2">
    <source>
        <dbReference type="SAM" id="Phobius"/>
    </source>
</evidence>
<feature type="region of interest" description="Disordered" evidence="1">
    <location>
        <begin position="244"/>
        <end position="278"/>
    </location>
</feature>
<evidence type="ECO:0000313" key="4">
    <source>
        <dbReference type="Proteomes" id="UP000256690"/>
    </source>
</evidence>
<keyword evidence="2" id="KW-0472">Membrane</keyword>
<dbReference type="RefSeq" id="XP_026599008.1">
    <property type="nucleotide sequence ID" value="XM_026752565.1"/>
</dbReference>
<feature type="region of interest" description="Disordered" evidence="1">
    <location>
        <begin position="111"/>
        <end position="144"/>
    </location>
</feature>
<feature type="compositionally biased region" description="Polar residues" evidence="1">
    <location>
        <begin position="179"/>
        <end position="194"/>
    </location>
</feature>
<evidence type="ECO:0000313" key="3">
    <source>
        <dbReference type="EMBL" id="RDW61877.1"/>
    </source>
</evidence>
<protein>
    <submittedName>
        <fullName evidence="3">Uncharacterized protein</fullName>
    </submittedName>
</protein>
<keyword evidence="4" id="KW-1185">Reference proteome</keyword>
<dbReference type="AlphaFoldDB" id="A0A3D8QJF4"/>
<accession>A0A3D8QJF4</accession>
<keyword evidence="2" id="KW-1133">Transmembrane helix</keyword>
<proteinExistence type="predicted"/>
<gene>
    <name evidence="3" type="ORF">DSM5745_10549</name>
</gene>
<name>A0A3D8QJF4_9EURO</name>
<dbReference type="GeneID" id="38120919"/>